<dbReference type="Gene3D" id="3.30.1370.100">
    <property type="entry name" value="MutL, C-terminal domain, regulatory subdomain"/>
    <property type="match status" value="1"/>
</dbReference>
<comment type="caution">
    <text evidence="8">The sequence shown here is derived from an EMBL/GenBank/DDBJ whole genome shotgun (WGS) entry which is preliminary data.</text>
</comment>
<keyword evidence="9" id="KW-1185">Reference proteome</keyword>
<dbReference type="InterPro" id="IPR042121">
    <property type="entry name" value="MutL_C_regsub"/>
</dbReference>
<evidence type="ECO:0000256" key="2">
    <source>
        <dbReference type="ARBA" id="ARBA00021975"/>
    </source>
</evidence>
<dbReference type="HAMAP" id="MF_00149">
    <property type="entry name" value="DNA_mis_repair"/>
    <property type="match status" value="1"/>
</dbReference>
<keyword evidence="4 5" id="KW-0234">DNA repair</keyword>
<dbReference type="InterPro" id="IPR002099">
    <property type="entry name" value="MutL/Mlh/PMS"/>
</dbReference>
<comment type="function">
    <text evidence="5">This protein is involved in the repair of mismatches in DNA. It is required for dam-dependent methyl-directed DNA mismatch repair. May act as a 'molecular matchmaker', a protein that promotes the formation of a stable complex between two or more DNA-binding proteins in an ATP-dependent manner without itself being part of a final effector complex.</text>
</comment>
<dbReference type="InterPro" id="IPR013507">
    <property type="entry name" value="DNA_mismatch_S5_2-like"/>
</dbReference>
<evidence type="ECO:0000256" key="3">
    <source>
        <dbReference type="ARBA" id="ARBA00022763"/>
    </source>
</evidence>
<dbReference type="InterPro" id="IPR014762">
    <property type="entry name" value="DNA_mismatch_repair_CS"/>
</dbReference>
<dbReference type="InterPro" id="IPR042120">
    <property type="entry name" value="MutL_C_dimsub"/>
</dbReference>
<dbReference type="Pfam" id="PF13589">
    <property type="entry name" value="HATPase_c_3"/>
    <property type="match status" value="1"/>
</dbReference>
<dbReference type="SUPFAM" id="SSF118116">
    <property type="entry name" value="DNA mismatch repair protein MutL"/>
    <property type="match status" value="1"/>
</dbReference>
<dbReference type="SUPFAM" id="SSF55874">
    <property type="entry name" value="ATPase domain of HSP90 chaperone/DNA topoisomerase II/histidine kinase"/>
    <property type="match status" value="1"/>
</dbReference>
<dbReference type="GO" id="GO:0004519">
    <property type="term" value="F:endonuclease activity"/>
    <property type="evidence" value="ECO:0007669"/>
    <property type="project" value="UniProtKB-KW"/>
</dbReference>
<dbReference type="Gene3D" id="3.30.230.10">
    <property type="match status" value="1"/>
</dbReference>
<sequence length="589" mass="63965">MAAIRVLPELLINQIAAGEVVERPASALKEILENAIDAEARAIHVRLSQGGVKEIVVSDDGVGMAAEDLPLALARHATSKIASLADLESVRSLGFRGEALASIAAVSRLRLASRQHDAPHGWVVEAEGEWRAPARPEAIAPGTVVSVRDLYFNTPARRKFLKSEATEYGHCEEMFRRAALSRPDIAFTLHHNGRVVWHLIAGTREARIAALAGEAFAQAALPVEAAAGTLILRGLVALPAYSRSSRDLQYVFVNGRFVRDKLLAHAIREAYRDVLHHERHPAYVLFLELPPEAVDVNVHPMKIEVRFRDARAVHQFIFHALERVLARPMGGHDGQTLAPPAERFSPLGRAHPAPHQAPLALRAAEPLAFYDALFGTSAPGAIAQDASVSVAPTEAIPPLGYALAQLHGIYILAQNAQGLVVVDMHAAHERIVYEKLKRQLEGRRVASQPLLVPVALPASTLEVATVEEHAAVLEELGFAMAILSPQSVAVRAVPAVLADADPVGLARDLLRDLHALGGSRVLTERRNELLATLACHGAVRARRKLSIAEMNALLREMEVTERSSQCNHGRPTWFALSLAELDKLFLRGK</sequence>
<dbReference type="CDD" id="cd03482">
    <property type="entry name" value="MutL_Trans_MutL"/>
    <property type="match status" value="1"/>
</dbReference>
<dbReference type="PANTHER" id="PTHR10073:SF12">
    <property type="entry name" value="DNA MISMATCH REPAIR PROTEIN MLH1"/>
    <property type="match status" value="1"/>
</dbReference>
<dbReference type="RefSeq" id="WP_347308225.1">
    <property type="nucleotide sequence ID" value="NZ_JBAJEX010000005.1"/>
</dbReference>
<dbReference type="SUPFAM" id="SSF54211">
    <property type="entry name" value="Ribosomal protein S5 domain 2-like"/>
    <property type="match status" value="1"/>
</dbReference>
<keyword evidence="8" id="KW-0540">Nuclease</keyword>
<proteinExistence type="inferred from homology"/>
<evidence type="ECO:0000259" key="7">
    <source>
        <dbReference type="SMART" id="SM01340"/>
    </source>
</evidence>
<dbReference type="Pfam" id="PF01119">
    <property type="entry name" value="DNA_mis_repair"/>
    <property type="match status" value="1"/>
</dbReference>
<keyword evidence="3 5" id="KW-0227">DNA damage</keyword>
<gene>
    <name evidence="5 8" type="primary">mutL</name>
    <name evidence="8" type="ORF">V6E02_07815</name>
</gene>
<dbReference type="InterPro" id="IPR014721">
    <property type="entry name" value="Ribsml_uS5_D2-typ_fold_subgr"/>
</dbReference>
<dbReference type="NCBIfam" id="TIGR00585">
    <property type="entry name" value="mutl"/>
    <property type="match status" value="1"/>
</dbReference>
<evidence type="ECO:0000259" key="6">
    <source>
        <dbReference type="SMART" id="SM00853"/>
    </source>
</evidence>
<dbReference type="InterPro" id="IPR014790">
    <property type="entry name" value="MutL_C"/>
</dbReference>
<accession>A0ABV0EEM2</accession>
<evidence type="ECO:0000256" key="5">
    <source>
        <dbReference type="HAMAP-Rule" id="MF_00149"/>
    </source>
</evidence>
<dbReference type="InterPro" id="IPR037198">
    <property type="entry name" value="MutL_C_sf"/>
</dbReference>
<feature type="domain" description="DNA mismatch repair protein S5" evidence="7">
    <location>
        <begin position="208"/>
        <end position="326"/>
    </location>
</feature>
<evidence type="ECO:0000256" key="1">
    <source>
        <dbReference type="ARBA" id="ARBA00006082"/>
    </source>
</evidence>
<dbReference type="SMART" id="SM01340">
    <property type="entry name" value="DNA_mis_repair"/>
    <property type="match status" value="1"/>
</dbReference>
<protein>
    <recommendedName>
        <fullName evidence="2 5">DNA mismatch repair protein MutL</fullName>
    </recommendedName>
</protein>
<dbReference type="Gene3D" id="3.30.1540.20">
    <property type="entry name" value="MutL, C-terminal domain, dimerisation subdomain"/>
    <property type="match status" value="1"/>
</dbReference>
<dbReference type="CDD" id="cd16926">
    <property type="entry name" value="HATPase_MutL-MLH-PMS-like"/>
    <property type="match status" value="1"/>
</dbReference>
<keyword evidence="8" id="KW-0255">Endonuclease</keyword>
<dbReference type="InterPro" id="IPR020568">
    <property type="entry name" value="Ribosomal_Su5_D2-typ_SF"/>
</dbReference>
<reference evidence="8 9" key="1">
    <citation type="submission" date="2024-02" db="EMBL/GenBank/DDBJ databases">
        <title>New thermophilic sulfur-oxidizing bacteria from a hot springs of the Uzon caldera (Kamchatka, Russia).</title>
        <authorList>
            <person name="Dukat A.M."/>
            <person name="Elcheninov A.G."/>
            <person name="Frolov E.N."/>
        </authorList>
    </citation>
    <scope>NUCLEOTIDE SEQUENCE [LARGE SCALE GENOMIC DNA]</scope>
    <source>
        <strain evidence="8 9">AK1</strain>
    </source>
</reference>
<evidence type="ECO:0000313" key="8">
    <source>
        <dbReference type="EMBL" id="MEO1767116.1"/>
    </source>
</evidence>
<evidence type="ECO:0000256" key="4">
    <source>
        <dbReference type="ARBA" id="ARBA00023204"/>
    </source>
</evidence>
<feature type="domain" description="MutL C-terminal dimerisation" evidence="6">
    <location>
        <begin position="402"/>
        <end position="545"/>
    </location>
</feature>
<organism evidence="8 9">
    <name type="scientific">Thiobacter aerophilum</name>
    <dbReference type="NCBI Taxonomy" id="3121275"/>
    <lineage>
        <taxon>Bacteria</taxon>
        <taxon>Pseudomonadati</taxon>
        <taxon>Pseudomonadota</taxon>
        <taxon>Betaproteobacteria</taxon>
        <taxon>Burkholderiales</taxon>
        <taxon>Thiobacteraceae</taxon>
        <taxon>Thiobacter</taxon>
    </lineage>
</organism>
<dbReference type="EMBL" id="JBAJEX010000005">
    <property type="protein sequence ID" value="MEO1767116.1"/>
    <property type="molecule type" value="Genomic_DNA"/>
</dbReference>
<dbReference type="Pfam" id="PF08676">
    <property type="entry name" value="MutL_C"/>
    <property type="match status" value="1"/>
</dbReference>
<comment type="similarity">
    <text evidence="1 5">Belongs to the DNA mismatch repair MutL/HexB family.</text>
</comment>
<dbReference type="PANTHER" id="PTHR10073">
    <property type="entry name" value="DNA MISMATCH REPAIR PROTEIN MLH, PMS, MUTL"/>
    <property type="match status" value="1"/>
</dbReference>
<dbReference type="SMART" id="SM00853">
    <property type="entry name" value="MutL_C"/>
    <property type="match status" value="1"/>
</dbReference>
<dbReference type="InterPro" id="IPR036890">
    <property type="entry name" value="HATPase_C_sf"/>
</dbReference>
<dbReference type="InterPro" id="IPR038973">
    <property type="entry name" value="MutL/Mlh/Pms-like"/>
</dbReference>
<dbReference type="InterPro" id="IPR020667">
    <property type="entry name" value="DNA_mismatch_repair_MutL"/>
</dbReference>
<keyword evidence="8" id="KW-0378">Hydrolase</keyword>
<dbReference type="Gene3D" id="3.30.565.10">
    <property type="entry name" value="Histidine kinase-like ATPase, C-terminal domain"/>
    <property type="match status" value="1"/>
</dbReference>
<dbReference type="Proteomes" id="UP001482231">
    <property type="component" value="Unassembled WGS sequence"/>
</dbReference>
<name>A0ABV0EEM2_9BURK</name>
<dbReference type="PROSITE" id="PS00058">
    <property type="entry name" value="DNA_MISMATCH_REPAIR_1"/>
    <property type="match status" value="1"/>
</dbReference>
<evidence type="ECO:0000313" key="9">
    <source>
        <dbReference type="Proteomes" id="UP001482231"/>
    </source>
</evidence>